<dbReference type="AlphaFoldDB" id="A0A061R6B0"/>
<feature type="region of interest" description="Disordered" evidence="1">
    <location>
        <begin position="62"/>
        <end position="82"/>
    </location>
</feature>
<evidence type="ECO:0000313" key="2">
    <source>
        <dbReference type="EMBL" id="JAC66056.1"/>
    </source>
</evidence>
<dbReference type="EMBL" id="GBEZ01020629">
    <property type="protein sequence ID" value="JAC66056.1"/>
    <property type="molecule type" value="Transcribed_RNA"/>
</dbReference>
<proteinExistence type="predicted"/>
<organism evidence="2">
    <name type="scientific">Tetraselmis sp. GSL018</name>
    <dbReference type="NCBI Taxonomy" id="582737"/>
    <lineage>
        <taxon>Eukaryota</taxon>
        <taxon>Viridiplantae</taxon>
        <taxon>Chlorophyta</taxon>
        <taxon>core chlorophytes</taxon>
        <taxon>Chlorodendrophyceae</taxon>
        <taxon>Chlorodendrales</taxon>
        <taxon>Chlorodendraceae</taxon>
        <taxon>Tetraselmis</taxon>
    </lineage>
</organism>
<accession>A0A061R6B0</accession>
<feature type="non-terminal residue" evidence="2">
    <location>
        <position position="1"/>
    </location>
</feature>
<sequence>KFKSLLSVAYDLFTVPNTGRGFAQLVDPQTAKTLSLRNVDENILGTFPKHYRQASFCQRGFASSQSADHSGEGSNKDNTADEPDVFELFDRLEKEYADIPWLPLEYGPEEDDTGRDMRREHELQLQQEAAAARVRKVDEQGRAHGVGRRKTAVAQVRLWDNAGGAPDDARRARPQQVINGRPLPEYFQNINLRSTVLEPF</sequence>
<feature type="non-terminal residue" evidence="2">
    <location>
        <position position="200"/>
    </location>
</feature>
<name>A0A061R6B0_9CHLO</name>
<dbReference type="InterPro" id="IPR014721">
    <property type="entry name" value="Ribsml_uS5_D2-typ_fold_subgr"/>
</dbReference>
<feature type="compositionally biased region" description="Basic and acidic residues" evidence="1">
    <location>
        <begin position="69"/>
        <end position="79"/>
    </location>
</feature>
<evidence type="ECO:0000256" key="1">
    <source>
        <dbReference type="SAM" id="MobiDB-lite"/>
    </source>
</evidence>
<reference evidence="2" key="1">
    <citation type="submission" date="2014-05" db="EMBL/GenBank/DDBJ databases">
        <title>The transcriptome of the halophilic microalga Tetraselmis sp. GSL018 isolated from the Great Salt Lake, Utah.</title>
        <authorList>
            <person name="Jinkerson R.E."/>
            <person name="D'Adamo S."/>
            <person name="Posewitz M.C."/>
        </authorList>
    </citation>
    <scope>NUCLEOTIDE SEQUENCE</scope>
    <source>
        <strain evidence="2">GSL018</strain>
    </source>
</reference>
<dbReference type="Gene3D" id="3.30.230.10">
    <property type="match status" value="1"/>
</dbReference>
<gene>
    <name evidence="2" type="ORF">TSPGSL018_14582</name>
</gene>
<protein>
    <submittedName>
        <fullName evidence="2">Uncharacterized protein</fullName>
    </submittedName>
</protein>